<keyword evidence="3" id="KW-1185">Reference proteome</keyword>
<evidence type="ECO:0000259" key="1">
    <source>
        <dbReference type="Pfam" id="PF01551"/>
    </source>
</evidence>
<dbReference type="Gene3D" id="2.70.70.10">
    <property type="entry name" value="Glucose Permease (Domain IIA)"/>
    <property type="match status" value="1"/>
</dbReference>
<sequence>MNRRNGSLLLGALIAVPVGFTLVLVLVVGLVSAQPAQANCGVSGPGLTVDPSTVPAAVGPYRGVQLVNAALIINAGKALGISARGQTIGVMTAIGESTLIVVDHGDLAGPDSRGLFQQRANGAWGSYEDRMNPTISATNFFKALLRVQGWETLAPTIAAHRTQRNANPFHYEKYWDDAVQIMGALAGARVIDGAAPGTGGLPCTDPIAPPPGTGSGWIKPAVGPLTSGYGPRGSCGGVCSTFHRGADIGAACGTPIYAASAGVVVTAGRSGGYGNLIAIDHGGGIVTRYAHMYDSGMLTRVGAAVTTSQQIARVGSFGNSTGCHLHFEVLEAGTRINPEPFMAARGAALR</sequence>
<reference evidence="2 3" key="1">
    <citation type="submission" date="2018-02" db="EMBL/GenBank/DDBJ databases">
        <title>Genomic Encyclopedia of Archaeal and Bacterial Type Strains, Phase II (KMG-II): from individual species to whole genera.</title>
        <authorList>
            <person name="Goeker M."/>
        </authorList>
    </citation>
    <scope>NUCLEOTIDE SEQUENCE [LARGE SCALE GENOMIC DNA]</scope>
    <source>
        <strain evidence="2 3">DSM 22857</strain>
    </source>
</reference>
<evidence type="ECO:0000313" key="2">
    <source>
        <dbReference type="EMBL" id="PPK91944.1"/>
    </source>
</evidence>
<accession>A0A2S6ICJ4</accession>
<dbReference type="EMBL" id="PTJD01000019">
    <property type="protein sequence ID" value="PPK91944.1"/>
    <property type="molecule type" value="Genomic_DNA"/>
</dbReference>
<dbReference type="SUPFAM" id="SSF51261">
    <property type="entry name" value="Duplicated hybrid motif"/>
    <property type="match status" value="1"/>
</dbReference>
<feature type="domain" description="M23ase beta-sheet core" evidence="1">
    <location>
        <begin position="242"/>
        <end position="338"/>
    </location>
</feature>
<gene>
    <name evidence="2" type="ORF">CLV92_11925</name>
</gene>
<dbReference type="CDD" id="cd12797">
    <property type="entry name" value="M23_peptidase"/>
    <property type="match status" value="1"/>
</dbReference>
<dbReference type="Proteomes" id="UP000239485">
    <property type="component" value="Unassembled WGS sequence"/>
</dbReference>
<comment type="caution">
    <text evidence="2">The sequence shown here is derived from an EMBL/GenBank/DDBJ whole genome shotgun (WGS) entry which is preliminary data.</text>
</comment>
<dbReference type="PANTHER" id="PTHR21666:SF270">
    <property type="entry name" value="MUREIN HYDROLASE ACTIVATOR ENVC"/>
    <property type="match status" value="1"/>
</dbReference>
<organism evidence="2 3">
    <name type="scientific">Kineococcus xinjiangensis</name>
    <dbReference type="NCBI Taxonomy" id="512762"/>
    <lineage>
        <taxon>Bacteria</taxon>
        <taxon>Bacillati</taxon>
        <taxon>Actinomycetota</taxon>
        <taxon>Actinomycetes</taxon>
        <taxon>Kineosporiales</taxon>
        <taxon>Kineosporiaceae</taxon>
        <taxon>Kineococcus</taxon>
    </lineage>
</organism>
<dbReference type="PANTHER" id="PTHR21666">
    <property type="entry name" value="PEPTIDASE-RELATED"/>
    <property type="match status" value="1"/>
</dbReference>
<dbReference type="GO" id="GO:0004222">
    <property type="term" value="F:metalloendopeptidase activity"/>
    <property type="evidence" value="ECO:0007669"/>
    <property type="project" value="TreeGrafter"/>
</dbReference>
<dbReference type="RefSeq" id="WP_104435548.1">
    <property type="nucleotide sequence ID" value="NZ_PTJD01000019.1"/>
</dbReference>
<dbReference type="InterPro" id="IPR011055">
    <property type="entry name" value="Dup_hybrid_motif"/>
</dbReference>
<dbReference type="InterPro" id="IPR016047">
    <property type="entry name" value="M23ase_b-sheet_dom"/>
</dbReference>
<dbReference type="InterPro" id="IPR050570">
    <property type="entry name" value="Cell_wall_metabolism_enzyme"/>
</dbReference>
<dbReference type="Pfam" id="PF01551">
    <property type="entry name" value="Peptidase_M23"/>
    <property type="match status" value="1"/>
</dbReference>
<evidence type="ECO:0000313" key="3">
    <source>
        <dbReference type="Proteomes" id="UP000239485"/>
    </source>
</evidence>
<dbReference type="AlphaFoldDB" id="A0A2S6ICJ4"/>
<name>A0A2S6ICJ4_9ACTN</name>
<proteinExistence type="predicted"/>
<protein>
    <submittedName>
        <fullName evidence="2">Peptidase M23-like protein</fullName>
    </submittedName>
</protein>
<dbReference type="OrthoDB" id="5171895at2"/>